<evidence type="ECO:0000313" key="2">
    <source>
        <dbReference type="Proteomes" id="UP000067434"/>
    </source>
</evidence>
<dbReference type="RefSeq" id="WP_052883543.1">
    <property type="nucleotide sequence ID" value="NZ_CP009961.1"/>
</dbReference>
<proteinExistence type="predicted"/>
<dbReference type="STRING" id="1550241.MA03_01295"/>
<protein>
    <submittedName>
        <fullName evidence="1">Uncharacterized protein</fullName>
    </submittedName>
</protein>
<reference evidence="1 2" key="1">
    <citation type="journal article" date="2015" name="Stand. Genomic Sci.">
        <title>Complete genome sequence of and proposal of Thermofilum uzonense sp. nov. a novel hyperthermophilic crenarchaeon and emended description of the genus Thermofilum.</title>
        <authorList>
            <person name="Toshchakov S.V."/>
            <person name="Korzhenkov A.A."/>
            <person name="Samarov N.I."/>
            <person name="Mazunin I.O."/>
            <person name="Mozhey O.I."/>
            <person name="Shmyr I.S."/>
            <person name="Derbikova K.S."/>
            <person name="Taranov E.A."/>
            <person name="Dominova I.N."/>
            <person name="Bonch-Osmolovskaya E.A."/>
            <person name="Patrushev M.V."/>
            <person name="Podosokorskaya O.A."/>
            <person name="Kublanov I.V."/>
        </authorList>
    </citation>
    <scope>NUCLEOTIDE SEQUENCE [LARGE SCALE GENOMIC DNA]</scope>
    <source>
        <strain evidence="1 2">1807-2</strain>
    </source>
</reference>
<name>A0A0F7FGF6_9CREN</name>
<dbReference type="KEGG" id="thf:MA03_01295"/>
<dbReference type="HOGENOM" id="CLU_2340341_0_0_2"/>
<dbReference type="EMBL" id="CP009961">
    <property type="protein sequence ID" value="AKG38195.1"/>
    <property type="molecule type" value="Genomic_DNA"/>
</dbReference>
<dbReference type="AlphaFoldDB" id="A0A0F7FGF6"/>
<dbReference type="GeneID" id="25400824"/>
<dbReference type="PATRIC" id="fig|1550241.5.peg.266"/>
<sequence length="97" mass="11605">MIDRASRGKRCPQGYFTGRLADILKRGVNVDELEALALEIIITETYLKKILERISSDEMMEEIRSVLKEIEDAKKMIYRIYRYRMFEDKKSRVALWR</sequence>
<organism evidence="1 2">
    <name type="scientific">Infirmifilum uzonense</name>
    <dbReference type="NCBI Taxonomy" id="1550241"/>
    <lineage>
        <taxon>Archaea</taxon>
        <taxon>Thermoproteota</taxon>
        <taxon>Thermoprotei</taxon>
        <taxon>Thermofilales</taxon>
        <taxon>Thermofilaceae</taxon>
        <taxon>Infirmifilum</taxon>
    </lineage>
</organism>
<gene>
    <name evidence="1" type="ORF">MA03_01295</name>
</gene>
<accession>A0A0F7FGF6</accession>
<keyword evidence="2" id="KW-1185">Reference proteome</keyword>
<evidence type="ECO:0000313" key="1">
    <source>
        <dbReference type="EMBL" id="AKG38195.1"/>
    </source>
</evidence>
<dbReference type="Proteomes" id="UP000067434">
    <property type="component" value="Chromosome"/>
</dbReference>